<reference evidence="1 2" key="1">
    <citation type="submission" date="2011-01" db="EMBL/GenBank/DDBJ databases">
        <title>Complete sequence of Pseudoxanthomonas suwonensis 11-1.</title>
        <authorList>
            <consortium name="US DOE Joint Genome Institute"/>
            <person name="Lucas S."/>
            <person name="Copeland A."/>
            <person name="Lapidus A."/>
            <person name="Cheng J.-F."/>
            <person name="Goodwin L."/>
            <person name="Pitluck S."/>
            <person name="Teshima H."/>
            <person name="Detter J.C."/>
            <person name="Han C."/>
            <person name="Tapia R."/>
            <person name="Land M."/>
            <person name="Hauser L."/>
            <person name="Kyrpides N."/>
            <person name="Ivanova N."/>
            <person name="Ovchinnikova G."/>
            <person name="Siebers A.K."/>
            <person name="Allgaier M."/>
            <person name="Thelen M.P."/>
            <person name="Hugenholtz P."/>
            <person name="Gladden J."/>
            <person name="Woyke T."/>
        </authorList>
    </citation>
    <scope>NUCLEOTIDE SEQUENCE [LARGE SCALE GENOMIC DNA]</scope>
    <source>
        <strain evidence="2">11-1</strain>
    </source>
</reference>
<dbReference type="Proteomes" id="UP000008632">
    <property type="component" value="Chromosome"/>
</dbReference>
<dbReference type="KEGG" id="psu:Psesu_2818"/>
<dbReference type="HOGENOM" id="CLU_1609100_0_0_6"/>
<evidence type="ECO:0000313" key="2">
    <source>
        <dbReference type="Proteomes" id="UP000008632"/>
    </source>
</evidence>
<protein>
    <submittedName>
        <fullName evidence="1">Uncharacterized protein</fullName>
    </submittedName>
</protein>
<dbReference type="RefSeq" id="WP_013536470.1">
    <property type="nucleotide sequence ID" value="NC_014924.1"/>
</dbReference>
<name>E6WWU5_PSEUU</name>
<dbReference type="OrthoDB" id="9152201at2"/>
<dbReference type="AlphaFoldDB" id="E6WWU5"/>
<dbReference type="EMBL" id="CP002446">
    <property type="protein sequence ID" value="ADV28644.1"/>
    <property type="molecule type" value="Genomic_DNA"/>
</dbReference>
<sequence>MERAAELGGFYAAHGLWFIAEGEPLVPLLGQDTPVQGQDILRFRGDDPEQAVARACAHLDANPHGVERAILVHDGQFESDGGTAEALIAMVRCYREPRSTLVIALPYRRAQPGQDFGLLRPRVLGWEGEPRPNWHALMGAFFRGFQMHTAAAQVWAENEGEP</sequence>
<dbReference type="eggNOG" id="ENOG50330TB">
    <property type="taxonomic scope" value="Bacteria"/>
</dbReference>
<organism evidence="1 2">
    <name type="scientific">Pseudoxanthomonas suwonensis (strain 11-1)</name>
    <dbReference type="NCBI Taxonomy" id="743721"/>
    <lineage>
        <taxon>Bacteria</taxon>
        <taxon>Pseudomonadati</taxon>
        <taxon>Pseudomonadota</taxon>
        <taxon>Gammaproteobacteria</taxon>
        <taxon>Lysobacterales</taxon>
        <taxon>Lysobacteraceae</taxon>
        <taxon>Pseudoxanthomonas</taxon>
    </lineage>
</organism>
<keyword evidence="2" id="KW-1185">Reference proteome</keyword>
<proteinExistence type="predicted"/>
<evidence type="ECO:0000313" key="1">
    <source>
        <dbReference type="EMBL" id="ADV28644.1"/>
    </source>
</evidence>
<accession>E6WWU5</accession>
<gene>
    <name evidence="1" type="ordered locus">Psesu_2818</name>
</gene>